<proteinExistence type="predicted"/>
<feature type="domain" description="Immunity protein 63" evidence="1">
    <location>
        <begin position="54"/>
        <end position="129"/>
    </location>
</feature>
<keyword evidence="3" id="KW-1185">Reference proteome</keyword>
<name>A0A097EQM8_9GAMM</name>
<organism evidence="2 3">
    <name type="scientific">Candidatus Francisella endociliophora</name>
    <dbReference type="NCBI Taxonomy" id="653937"/>
    <lineage>
        <taxon>Bacteria</taxon>
        <taxon>Pseudomonadati</taxon>
        <taxon>Pseudomonadota</taxon>
        <taxon>Gammaproteobacteria</taxon>
        <taxon>Thiotrichales</taxon>
        <taxon>Francisellaceae</taxon>
        <taxon>Francisella</taxon>
    </lineage>
</organism>
<reference evidence="2 3" key="1">
    <citation type="submission" date="2014-10" db="EMBL/GenBank/DDBJ databases">
        <title>Whole genome sequence of Francisella endociliophora strain FSC1006, isolated from a laboratory culture of the marine ciliate Euplotes raikovi.</title>
        <authorList>
            <person name="Granberg M."/>
            <person name="Backman S."/>
            <person name="Lundmark E."/>
            <person name="Nilsson E."/>
            <person name="Karlsson E."/>
            <person name="Thelaus J."/>
            <person name="Ohrman C."/>
            <person name="Larkeryd A."/>
            <person name="Stenberg P."/>
        </authorList>
    </citation>
    <scope>NUCLEOTIDE SEQUENCE [LARGE SCALE GENOMIC DNA]</scope>
    <source>
        <strain evidence="2 3">FSC1006</strain>
    </source>
</reference>
<dbReference type="Pfam" id="PF15599">
    <property type="entry name" value="Imm63"/>
    <property type="match status" value="1"/>
</dbReference>
<dbReference type="RefSeq" id="WP_040010190.1">
    <property type="nucleotide sequence ID" value="NZ_CP009574.1"/>
</dbReference>
<dbReference type="AlphaFoldDB" id="A0A097EQM8"/>
<dbReference type="InterPro" id="IPR028952">
    <property type="entry name" value="Imm63"/>
</dbReference>
<evidence type="ECO:0000259" key="1">
    <source>
        <dbReference type="Pfam" id="PF15599"/>
    </source>
</evidence>
<evidence type="ECO:0000313" key="3">
    <source>
        <dbReference type="Proteomes" id="UP000029672"/>
    </source>
</evidence>
<dbReference type="HOGENOM" id="CLU_1793646_0_0_6"/>
<dbReference type="OrthoDB" id="5197199at2"/>
<sequence>MNENLQSLEMLFENYNNFIQILDKIQKVPEYYKKVNTTPQYEGASHIEKNRTRGFDYYETERGEIYVHKKNLDMNNTLYLLLNEVTHSLASKFSAKNQKVNPNHDFRKVMFERQEYLMGLLNKDREQRLKEYHDNVLKKYLYED</sequence>
<dbReference type="KEGG" id="frf:LO80_07750"/>
<accession>A0A097EQM8</accession>
<gene>
    <name evidence="2" type="ORF">LO80_07750</name>
</gene>
<dbReference type="EMBL" id="CP009574">
    <property type="protein sequence ID" value="AIT09873.1"/>
    <property type="molecule type" value="Genomic_DNA"/>
</dbReference>
<protein>
    <recommendedName>
        <fullName evidence="1">Immunity protein 63 domain-containing protein</fullName>
    </recommendedName>
</protein>
<dbReference type="STRING" id="1547445.LO80_07750"/>
<dbReference type="Proteomes" id="UP000029672">
    <property type="component" value="Chromosome"/>
</dbReference>
<evidence type="ECO:0000313" key="2">
    <source>
        <dbReference type="EMBL" id="AIT09873.1"/>
    </source>
</evidence>